<evidence type="ECO:0000313" key="1">
    <source>
        <dbReference type="EMBL" id="CAB9504676.1"/>
    </source>
</evidence>
<comment type="caution">
    <text evidence="1">The sequence shown here is derived from an EMBL/GenBank/DDBJ whole genome shotgun (WGS) entry which is preliminary data.</text>
</comment>
<accession>A0A9N8DQ40</accession>
<organism evidence="1 2">
    <name type="scientific">Seminavis robusta</name>
    <dbReference type="NCBI Taxonomy" id="568900"/>
    <lineage>
        <taxon>Eukaryota</taxon>
        <taxon>Sar</taxon>
        <taxon>Stramenopiles</taxon>
        <taxon>Ochrophyta</taxon>
        <taxon>Bacillariophyta</taxon>
        <taxon>Bacillariophyceae</taxon>
        <taxon>Bacillariophycidae</taxon>
        <taxon>Naviculales</taxon>
        <taxon>Naviculaceae</taxon>
        <taxon>Seminavis</taxon>
    </lineage>
</organism>
<dbReference type="Proteomes" id="UP001153069">
    <property type="component" value="Unassembled WGS sequence"/>
</dbReference>
<reference evidence="1" key="1">
    <citation type="submission" date="2020-06" db="EMBL/GenBank/DDBJ databases">
        <authorList>
            <consortium name="Plant Systems Biology data submission"/>
        </authorList>
    </citation>
    <scope>NUCLEOTIDE SEQUENCE</scope>
    <source>
        <strain evidence="1">D6</strain>
    </source>
</reference>
<keyword evidence="2" id="KW-1185">Reference proteome</keyword>
<dbReference type="AlphaFoldDB" id="A0A9N8DQ40"/>
<name>A0A9N8DQ40_9STRA</name>
<proteinExistence type="predicted"/>
<gene>
    <name evidence="1" type="ORF">SEMRO_205_G086100.1</name>
</gene>
<sequence>MALDGTVEKLQKKLYKKIAYHTSTSNTVGTLETCLTLFPRTWRRRWFRLTTTSMIWRQLVVEMIRRIHHGGFFVAPAGPPATTTLGFRITAVQPDTREQDIRNVLKLSRKVMLEHSTFAP</sequence>
<evidence type="ECO:0000313" key="2">
    <source>
        <dbReference type="Proteomes" id="UP001153069"/>
    </source>
</evidence>
<protein>
    <submittedName>
        <fullName evidence="1">Uncharacterized protein</fullName>
    </submittedName>
</protein>
<dbReference type="EMBL" id="CAICTM010000204">
    <property type="protein sequence ID" value="CAB9504676.1"/>
    <property type="molecule type" value="Genomic_DNA"/>
</dbReference>